<evidence type="ECO:0000256" key="2">
    <source>
        <dbReference type="ARBA" id="ARBA00022485"/>
    </source>
</evidence>
<organism evidence="8 9">
    <name type="scientific">Eiseniibacteriota bacterium</name>
    <dbReference type="NCBI Taxonomy" id="2212470"/>
    <lineage>
        <taxon>Bacteria</taxon>
        <taxon>Candidatus Eiseniibacteriota</taxon>
    </lineage>
</organism>
<evidence type="ECO:0000256" key="6">
    <source>
        <dbReference type="ARBA" id="ARBA00023014"/>
    </source>
</evidence>
<dbReference type="GO" id="GO:0030313">
    <property type="term" value="C:cell envelope"/>
    <property type="evidence" value="ECO:0007669"/>
    <property type="project" value="UniProtKB-SubCell"/>
</dbReference>
<dbReference type="PANTHER" id="PTHR43545:SF1">
    <property type="entry name" value="HYDROGENASE-2 OPERON PROTEIN HYBA"/>
    <property type="match status" value="1"/>
</dbReference>
<dbReference type="EMBL" id="JAHJDP010000042">
    <property type="protein sequence ID" value="MBU2691017.1"/>
    <property type="molecule type" value="Genomic_DNA"/>
</dbReference>
<evidence type="ECO:0000313" key="9">
    <source>
        <dbReference type="Proteomes" id="UP000777784"/>
    </source>
</evidence>
<evidence type="ECO:0000256" key="4">
    <source>
        <dbReference type="ARBA" id="ARBA00022737"/>
    </source>
</evidence>
<sequence length="286" mass="31554">MAENSFYYDGSLCIACRSCQVACKQWNYLPGEKTCFFAAPGGYQNPADLSSKTWTILKFYEVDEKKQVQWLFRRHHCFHCTDASCIDVCPVEPHKAMTRHPEFGTVYVNQELCIGCGSCVDACPFGVPHLDEEAEKSKKCTSCVDRVANNKLPACAKTCPTHAIRYGEKTEMYALAVDRVEELKAQGFPNANVYGIKQQGGMHSIYVLPERLEIYGLPVNPNKGDLDSIKRRGREKFAAWQIDQGSNLASVAAGPAGAALLAGLAAAGLKKLADRKERVASEETED</sequence>
<keyword evidence="3" id="KW-0479">Metal-binding</keyword>
<dbReference type="InterPro" id="IPR051555">
    <property type="entry name" value="FDH_Electron_Transfer_Unit"/>
</dbReference>
<dbReference type="Gene3D" id="3.30.70.20">
    <property type="match status" value="2"/>
</dbReference>
<keyword evidence="2" id="KW-0004">4Fe-4S</keyword>
<evidence type="ECO:0000256" key="1">
    <source>
        <dbReference type="ARBA" id="ARBA00004196"/>
    </source>
</evidence>
<comment type="caution">
    <text evidence="8">The sequence shown here is derived from an EMBL/GenBank/DDBJ whole genome shotgun (WGS) entry which is preliminary data.</text>
</comment>
<evidence type="ECO:0000313" key="8">
    <source>
        <dbReference type="EMBL" id="MBU2691017.1"/>
    </source>
</evidence>
<dbReference type="Pfam" id="PF13247">
    <property type="entry name" value="Fer4_11"/>
    <property type="match status" value="1"/>
</dbReference>
<feature type="domain" description="4Fe-4S ferredoxin-type" evidence="7">
    <location>
        <begin position="4"/>
        <end position="34"/>
    </location>
</feature>
<evidence type="ECO:0000259" key="7">
    <source>
        <dbReference type="PROSITE" id="PS51379"/>
    </source>
</evidence>
<evidence type="ECO:0000256" key="3">
    <source>
        <dbReference type="ARBA" id="ARBA00022723"/>
    </source>
</evidence>
<evidence type="ECO:0000256" key="5">
    <source>
        <dbReference type="ARBA" id="ARBA00023004"/>
    </source>
</evidence>
<comment type="subcellular location">
    <subcellularLocation>
        <location evidence="1">Cell envelope</location>
    </subcellularLocation>
</comment>
<accession>A0A948RXR7</accession>
<dbReference type="PANTHER" id="PTHR43545">
    <property type="entry name" value="FORMATE DEHYDROGENASE, NITRATE-INDUCIBLE, IRON-SULFUR SUBUNIT"/>
    <property type="match status" value="1"/>
</dbReference>
<keyword evidence="5" id="KW-0408">Iron</keyword>
<dbReference type="Pfam" id="PF12800">
    <property type="entry name" value="Fer4_4"/>
    <property type="match status" value="1"/>
</dbReference>
<keyword evidence="4" id="KW-0677">Repeat</keyword>
<reference evidence="8" key="1">
    <citation type="submission" date="2021-05" db="EMBL/GenBank/DDBJ databases">
        <title>Energy efficiency and biological interactions define the core microbiome of deep oligotrophic groundwater.</title>
        <authorList>
            <person name="Mehrshad M."/>
            <person name="Lopez-Fernandez M."/>
            <person name="Bell E."/>
            <person name="Bernier-Latmani R."/>
            <person name="Bertilsson S."/>
            <person name="Dopson M."/>
        </authorList>
    </citation>
    <scope>NUCLEOTIDE SEQUENCE</scope>
    <source>
        <strain evidence="8">Modern_marine.mb.64</strain>
    </source>
</reference>
<protein>
    <submittedName>
        <fullName evidence="8">4Fe-4S dicluster domain-containing protein</fullName>
    </submittedName>
</protein>
<dbReference type="InterPro" id="IPR017896">
    <property type="entry name" value="4Fe4S_Fe-S-bd"/>
</dbReference>
<dbReference type="PROSITE" id="PS00198">
    <property type="entry name" value="4FE4S_FER_1"/>
    <property type="match status" value="1"/>
</dbReference>
<dbReference type="Proteomes" id="UP000777784">
    <property type="component" value="Unassembled WGS sequence"/>
</dbReference>
<gene>
    <name evidence="8" type="ORF">KJ970_08810</name>
</gene>
<dbReference type="GO" id="GO:0051539">
    <property type="term" value="F:4 iron, 4 sulfur cluster binding"/>
    <property type="evidence" value="ECO:0007669"/>
    <property type="project" value="UniProtKB-KW"/>
</dbReference>
<proteinExistence type="predicted"/>
<dbReference type="SUPFAM" id="SSF54862">
    <property type="entry name" value="4Fe-4S ferredoxins"/>
    <property type="match status" value="1"/>
</dbReference>
<keyword evidence="6" id="KW-0411">Iron-sulfur</keyword>
<name>A0A948RXR7_UNCEI</name>
<dbReference type="InterPro" id="IPR017900">
    <property type="entry name" value="4Fe4S_Fe_S_CS"/>
</dbReference>
<feature type="domain" description="4Fe-4S ferredoxin-type" evidence="7">
    <location>
        <begin position="104"/>
        <end position="133"/>
    </location>
</feature>
<dbReference type="GO" id="GO:0046872">
    <property type="term" value="F:metal ion binding"/>
    <property type="evidence" value="ECO:0007669"/>
    <property type="project" value="UniProtKB-KW"/>
</dbReference>
<dbReference type="PROSITE" id="PS51379">
    <property type="entry name" value="4FE4S_FER_2"/>
    <property type="match status" value="2"/>
</dbReference>
<dbReference type="AlphaFoldDB" id="A0A948RXR7"/>